<evidence type="ECO:0000256" key="4">
    <source>
        <dbReference type="ARBA" id="ARBA00022673"/>
    </source>
</evidence>
<feature type="compositionally biased region" description="Polar residues" evidence="17">
    <location>
        <begin position="1146"/>
        <end position="1171"/>
    </location>
</feature>
<feature type="domain" description="Ion transport" evidence="19">
    <location>
        <begin position="749"/>
        <end position="978"/>
    </location>
</feature>
<feature type="region of interest" description="Disordered" evidence="17">
    <location>
        <begin position="458"/>
        <end position="502"/>
    </location>
</feature>
<accession>A0A8B9KPN3</accession>
<keyword evidence="4 16" id="KW-0107">Calcium channel</keyword>
<feature type="region of interest" description="Disordered" evidence="17">
    <location>
        <begin position="1923"/>
        <end position="2036"/>
    </location>
</feature>
<feature type="region of interest" description="Disordered" evidence="17">
    <location>
        <begin position="1058"/>
        <end position="1186"/>
    </location>
</feature>
<feature type="binding site" evidence="15">
    <location>
        <position position="929"/>
    </location>
    <ligand>
        <name>Ca(2+)</name>
        <dbReference type="ChEBI" id="CHEBI:29108"/>
    </ligand>
</feature>
<keyword evidence="12" id="KW-0325">Glycoprotein</keyword>
<name>A0A8B9KPN3_ASTMX</name>
<feature type="binding site" evidence="15">
    <location>
        <position position="1408"/>
    </location>
    <ligand>
        <name>Ca(2+)</name>
        <dbReference type="ChEBI" id="CHEBI:29108"/>
    </ligand>
</feature>
<evidence type="ECO:0000256" key="7">
    <source>
        <dbReference type="ARBA" id="ARBA00022837"/>
    </source>
</evidence>
<evidence type="ECO:0000256" key="13">
    <source>
        <dbReference type="ARBA" id="ARBA00023303"/>
    </source>
</evidence>
<evidence type="ECO:0000256" key="2">
    <source>
        <dbReference type="ARBA" id="ARBA00022448"/>
    </source>
</evidence>
<comment type="function">
    <text evidence="16">Voltage-sensitive calcium channels (VSCC) mediate the entry of calcium ions into excitable cells and are also involved in a variety of calcium-dependent processes, including muscle contraction, hormone or neurotransmitter release, gene expression, cell motility, cell division and cell death. This channel gives rise to T-type calcium currents. T-type calcium channels belong to the "low-voltage activated (LVA)" group and are strongly blocked by nickel and mibefradil. A particularity of this type of channels is an opening at quite negative potentials, and a voltage-dependent inactivation. T-type channels serve pacemaking functions in both central neurons and cardiac nodal cells and support calcium signaling in secretory cells and vascular smooth muscle. They may also be involved in the modulation of firing patterns of neurons which is important for information processing as well as in cell growth processes.</text>
</comment>
<feature type="transmembrane region" description="Helical" evidence="18">
    <location>
        <begin position="183"/>
        <end position="207"/>
    </location>
</feature>
<dbReference type="GO" id="GO:0046872">
    <property type="term" value="F:metal ion binding"/>
    <property type="evidence" value="ECO:0007669"/>
    <property type="project" value="UniProtKB-KW"/>
</dbReference>
<feature type="compositionally biased region" description="Low complexity" evidence="17">
    <location>
        <begin position="1972"/>
        <end position="1983"/>
    </location>
</feature>
<dbReference type="SUPFAM" id="SSF81324">
    <property type="entry name" value="Voltage-gated potassium channels"/>
    <property type="match status" value="4"/>
</dbReference>
<keyword evidence="10" id="KW-0406">Ion transport</keyword>
<keyword evidence="5 18" id="KW-0812">Transmembrane</keyword>
<comment type="subcellular location">
    <subcellularLocation>
        <location evidence="1 16">Membrane</location>
        <topology evidence="1 16">Multi-pass membrane protein</topology>
    </subcellularLocation>
</comment>
<dbReference type="Ensembl" id="ENSAMXT00005042335.1">
    <property type="protein sequence ID" value="ENSAMXP00005038867.1"/>
    <property type="gene ID" value="ENSAMXG00005016504.1"/>
</dbReference>
<dbReference type="PRINTS" id="PR00167">
    <property type="entry name" value="CACHANNEL"/>
</dbReference>
<feature type="transmembrane region" description="Helical" evidence="18">
    <location>
        <begin position="1436"/>
        <end position="1459"/>
    </location>
</feature>
<feature type="transmembrane region" description="Helical" evidence="18">
    <location>
        <begin position="1546"/>
        <end position="1567"/>
    </location>
</feature>
<evidence type="ECO:0000259" key="19">
    <source>
        <dbReference type="Pfam" id="PF00520"/>
    </source>
</evidence>
<keyword evidence="2" id="KW-0813">Transport</keyword>
<evidence type="ECO:0000256" key="1">
    <source>
        <dbReference type="ARBA" id="ARBA00004141"/>
    </source>
</evidence>
<evidence type="ECO:0000256" key="14">
    <source>
        <dbReference type="ARBA" id="ARBA00036634"/>
    </source>
</evidence>
<feature type="transmembrane region" description="Helical" evidence="18">
    <location>
        <begin position="871"/>
        <end position="890"/>
    </location>
</feature>
<feature type="transmembrane region" description="Helical" evidence="18">
    <location>
        <begin position="228"/>
        <end position="261"/>
    </location>
</feature>
<dbReference type="FunFam" id="1.10.287.70:FF:000029">
    <property type="entry name" value="Voltage-dependent T-type calcium channel subunit alpha"/>
    <property type="match status" value="1"/>
</dbReference>
<dbReference type="FunFam" id="1.10.287.70:FF:000032">
    <property type="entry name" value="Voltage-dependent T-type calcium channel subunit alpha"/>
    <property type="match status" value="1"/>
</dbReference>
<sequence>MMAEDGGNICEDHTDREAEGRSSLPRTFIRLNDLSGGGEHAEQEGAEQGAERRESAADTVAEEVTEEAASNNGEEALPYPSLAPVVFFYLKQTTRPRSWCLKMVCNPYPFIPNPDMLVILLNCVTLGMFHPCEDSDCDSERCKILEDFDDFIFAFFAIEMVIKMVALGIFGKKCYLGDTWNRLDFFIVLAGMLEYSLNLQNVSFSAVRTVRVLRPLRAINRVPSMRILVTLLLDTLPMLGNVLLLCFFVFFIFGIVGVQLWAGLLRNRCFLPENFSLPQTLDLHTYYHTENDDESPFICSQPRENGMRQCSSIPMLLEETVQCHLDMGAYNTTDNTTCVNWNQYYTNCSAGEVNPFKGAINFDNIGYAWIAIFQVTFYFPHQCLAFCSFSLFCLSLLPQLMKEQRVRFMSNASTLASFSEPGSCYDELLKYLVYIVRKGTRQLGHLVRAAARRAGLRVRASPVLEPPNTKRQRQKQRQGSIHHLVHHHHHHHHHHYHLGNGSIRSDRTRELEMYNRAGAGSGRLTLPSITPLPDPSSNPCPAALSPGSAESIHSVYHTACHLEPLHCNPSPGPSALQAYKRNSVPFAAPAHKNYPTLQPCLPLEHLRQRSLEPGGASCTTSALTSLNIPPNPTNTSQCLLDPQGPAGKFPRKFSNTNCSGTNLDVSLAFDPETCPYCTKAAANDSEGTEANETADSDSEGVYEFTQDAHYRDNRDPNKKRKFKLGARAAKVVHFWRLVCDTFRKIVDSKYFGRGIMIAILINTLSMGIEYHEQPEELTNALEISNIVFTSLFALEMLLKLLVYGPFGYIKNPYNIFDGIIVVISVWEIVGQQGGGLSVLRTFRLMRVLKLVRFMPALQRQLVVLMKTMDNVATFCMLLMLFIFIFSILGMHLFGCKFGSERDGDTLPDRKNFDSLLWAIVTVFQILTQEDWNKVLYNGMASTSPVAALYFIALMTFGNYVLFNLLVAILVEGFQTEGDASKSDSEADFYARSIDDVRGSKKDVSASSVKNKYMFYSYFEPTSPALSCCYLQSSARSSPHAPWSSGSSWNSRRSSWNSLGRAPSLKRQKHQSGERRSLLSGDGQSSSDEDGGRVGGGASEGDDASLSRTDSFGQRPRHRRMESLETRSSFDLPPDALQVPYLHRSASIHSTRPPNLLSNGKSSPTGATTQLSLDDHHSEDDNPDEEGNLSRRARLYRWFERKQPEWCRQRGTWSLYLFPPESKFRVTCNKIITHKMFDHVVLVIIFLNCITIAMERPRIESRSAERIFLTLSNYIFTAIFVTEMTIKVVALGWCFGEKCYLKSSWNILDGMLVMISVIDILVSLISNSGTKILGMLRVLRLLRTLRPLRYSDLQIHLFWKFFVCQGEDIRNITNKSDCLLAKYKWVRHKYNFDNLGQALMSLFVLASKDGWVDIMYDGLDAVGVDQQPIMNYNPWMLLYFISFLLIVAFFVLNMFVGVVVENFHKCRRHQEAEEAKRREEKRLKRMEKKRRKAQSKPYYSDYSPTRRLIHKMCTSHYLDLFITIVIGLNVITMSMEHYQQPRVLDEALKICNYIFTVIFVLESVFKLVAFGFRRFFKDRWNQLDLAIVLLSIMGITLEEIEVNASLPINPTIIRIMRVLRIARVLKLLKMAVGMRALLDTVIQALPQVDSFVTLAVCITVCDELHPCEGLGRYATFKNFGMAFLLLFRVSTGDNWNGIMKDTLRDCAQETGTCYNTVVSPIYFVSFVLTAQFVLVNVVIAVLMKHLEESNKEAKEEADMEAELELEAVGGDGGLMSGGHISPPVIGDIVGPRGSPWISRGSQDRGYPTDSPPADIRRDSAAHIKTDPPLECLGPPLEIADPLGPVQPHEPLEEHLLCVKKTTVGRTHSLPNDSYMFLPLQDTVNTSTTLTTSVQQAQSGTIGSVNFHTEDPSQHLTVPTELFRPISPHSLSDSESIPRIPPPRRHTFSRTLRRQVAVSADSQEALNVEGGESEGSASAELSAPPANCPAPLQRQQHRPSLLLVPATPGASPKASRSSVHTQHNPYDQYSQEEDSVDQEVSHIIRTGFRERLRGGLGEGYGGGGADAQGHRVPLLPRPSSWLDDPRRHSIEVCSSVESSPQRSSASSGFVSRAGSLQTSQPSPHARKKKMSPPCISVDPPEGPEVQGNFRAALSLGTVAPPPLPSRDTCLRRRAPSSDSKDSFDLGGSGGGDGLPQEGVPNPKLLTLPSFSFEKSSSEH</sequence>
<feature type="domain" description="Ion transport" evidence="19">
    <location>
        <begin position="116"/>
        <end position="376"/>
    </location>
</feature>
<feature type="compositionally biased region" description="Gly residues" evidence="17">
    <location>
        <begin position="2053"/>
        <end position="2064"/>
    </location>
</feature>
<feature type="domain" description="Ion transport" evidence="19">
    <location>
        <begin position="1515"/>
        <end position="1752"/>
    </location>
</feature>
<dbReference type="InterPro" id="IPR050599">
    <property type="entry name" value="VDCC_alpha-1_subunit"/>
</dbReference>
<feature type="transmembrane region" description="Helical" evidence="18">
    <location>
        <begin position="151"/>
        <end position="171"/>
    </location>
</feature>
<feature type="compositionally biased region" description="Polar residues" evidence="17">
    <location>
        <begin position="2206"/>
        <end position="2217"/>
    </location>
</feature>
<dbReference type="Gene3D" id="1.10.287.70">
    <property type="match status" value="3"/>
</dbReference>
<comment type="similarity">
    <text evidence="16">Belongs to the calcium channel alpha-1 subunit (TC 1.A.1.11) family.</text>
</comment>
<feature type="compositionally biased region" description="Basic residues" evidence="17">
    <location>
        <begin position="1940"/>
        <end position="1951"/>
    </location>
</feature>
<dbReference type="InterPro" id="IPR005445">
    <property type="entry name" value="VDCC_T_a1"/>
</dbReference>
<feature type="region of interest" description="Disordered" evidence="17">
    <location>
        <begin position="1473"/>
        <end position="1498"/>
    </location>
</feature>
<dbReference type="GO" id="GO:0098703">
    <property type="term" value="P:calcium ion import across plasma membrane"/>
    <property type="evidence" value="ECO:0007669"/>
    <property type="project" value="TreeGrafter"/>
</dbReference>
<evidence type="ECO:0000256" key="9">
    <source>
        <dbReference type="ARBA" id="ARBA00022989"/>
    </source>
</evidence>
<dbReference type="Gene3D" id="1.20.120.350">
    <property type="entry name" value="Voltage-gated potassium channels. Chain C"/>
    <property type="match status" value="4"/>
</dbReference>
<dbReference type="FunFam" id="1.20.120.350:FF:000007">
    <property type="entry name" value="Voltage-dependent T-type calcium channel subunit alpha"/>
    <property type="match status" value="1"/>
</dbReference>
<dbReference type="Pfam" id="PF00520">
    <property type="entry name" value="Ion_trans"/>
    <property type="match status" value="4"/>
</dbReference>
<evidence type="ECO:0000313" key="20">
    <source>
        <dbReference type="Ensembl" id="ENSAMXP00005038867.1"/>
    </source>
</evidence>
<dbReference type="PRINTS" id="PR01629">
    <property type="entry name" value="TVDCCALPHA1"/>
</dbReference>
<dbReference type="FunFam" id="1.20.120.350:FF:000012">
    <property type="entry name" value="Voltage-dependent T-type calcium channel subunit alpha"/>
    <property type="match status" value="1"/>
</dbReference>
<feature type="domain" description="Ion transport" evidence="19">
    <location>
        <begin position="1233"/>
        <end position="1469"/>
    </location>
</feature>
<feature type="region of interest" description="Disordered" evidence="17">
    <location>
        <begin position="2053"/>
        <end position="2217"/>
    </location>
</feature>
<evidence type="ECO:0000256" key="18">
    <source>
        <dbReference type="SAM" id="Phobius"/>
    </source>
</evidence>
<dbReference type="FunFam" id="1.20.120.350:FF:000008">
    <property type="entry name" value="Voltage-dependent T-type calcium channel subunit alpha"/>
    <property type="match status" value="1"/>
</dbReference>
<keyword evidence="6" id="KW-0677">Repeat</keyword>
<feature type="transmembrane region" description="Helical" evidence="18">
    <location>
        <begin position="1515"/>
        <end position="1534"/>
    </location>
</feature>
<keyword evidence="7 15" id="KW-0106">Calcium</keyword>
<evidence type="ECO:0000256" key="11">
    <source>
        <dbReference type="ARBA" id="ARBA00023136"/>
    </source>
</evidence>
<dbReference type="InterPro" id="IPR005821">
    <property type="entry name" value="Ion_trans_dom"/>
</dbReference>
<dbReference type="InterPro" id="IPR027359">
    <property type="entry name" value="Volt_channel_dom_sf"/>
</dbReference>
<dbReference type="FunFam" id="1.20.120.350:FF:000009">
    <property type="entry name" value="Voltage-dependent T-type calcium channel subunit alpha"/>
    <property type="match status" value="1"/>
</dbReference>
<feature type="compositionally biased region" description="Basic residues" evidence="17">
    <location>
        <begin position="483"/>
        <end position="497"/>
    </location>
</feature>
<evidence type="ECO:0000256" key="5">
    <source>
        <dbReference type="ARBA" id="ARBA00022692"/>
    </source>
</evidence>
<evidence type="ECO:0000256" key="17">
    <source>
        <dbReference type="SAM" id="MobiDB-lite"/>
    </source>
</evidence>
<feature type="transmembrane region" description="Helical" evidence="18">
    <location>
        <begin position="1306"/>
        <end position="1325"/>
    </location>
</feature>
<evidence type="ECO:0000256" key="6">
    <source>
        <dbReference type="ARBA" id="ARBA00022737"/>
    </source>
</evidence>
<evidence type="ECO:0000256" key="10">
    <source>
        <dbReference type="ARBA" id="ARBA00023065"/>
    </source>
</evidence>
<evidence type="ECO:0000256" key="8">
    <source>
        <dbReference type="ARBA" id="ARBA00022882"/>
    </source>
</evidence>
<feature type="transmembrane region" description="Helical" evidence="18">
    <location>
        <begin position="1720"/>
        <end position="1741"/>
    </location>
</feature>
<proteinExistence type="inferred from homology"/>
<organism evidence="20 21">
    <name type="scientific">Astyanax mexicanus</name>
    <name type="common">Blind cave fish</name>
    <name type="synonym">Astyanax fasciatus mexicanus</name>
    <dbReference type="NCBI Taxonomy" id="7994"/>
    <lineage>
        <taxon>Eukaryota</taxon>
        <taxon>Metazoa</taxon>
        <taxon>Chordata</taxon>
        <taxon>Craniata</taxon>
        <taxon>Vertebrata</taxon>
        <taxon>Euteleostomi</taxon>
        <taxon>Actinopterygii</taxon>
        <taxon>Neopterygii</taxon>
        <taxon>Teleostei</taxon>
        <taxon>Ostariophysi</taxon>
        <taxon>Characiformes</taxon>
        <taxon>Characoidei</taxon>
        <taxon>Acestrorhamphidae</taxon>
        <taxon>Acestrorhamphinae</taxon>
        <taxon>Astyanax</taxon>
    </lineage>
</organism>
<dbReference type="InterPro" id="IPR002077">
    <property type="entry name" value="VDCCAlpha1"/>
</dbReference>
<dbReference type="PANTHER" id="PTHR45628:SF33">
    <property type="entry name" value="VOLTAGE-DEPENDENT T-TYPE CALCIUM CHANNEL SUBUNIT ALPHA-1G"/>
    <property type="match status" value="1"/>
</dbReference>
<feature type="compositionally biased region" description="Basic and acidic residues" evidence="17">
    <location>
        <begin position="10"/>
        <end position="20"/>
    </location>
</feature>
<reference evidence="20" key="1">
    <citation type="submission" date="2025-08" db="UniProtKB">
        <authorList>
            <consortium name="Ensembl"/>
        </authorList>
    </citation>
    <scope>IDENTIFICATION</scope>
</reference>
<feature type="transmembrane region" description="Helical" evidence="18">
    <location>
        <begin position="947"/>
        <end position="970"/>
    </location>
</feature>
<evidence type="ECO:0000256" key="16">
    <source>
        <dbReference type="RuleBase" id="RU003808"/>
    </source>
</evidence>
<feature type="transmembrane region" description="Helical" evidence="18">
    <location>
        <begin position="1235"/>
        <end position="1253"/>
    </location>
</feature>
<dbReference type="Proteomes" id="UP000694621">
    <property type="component" value="Unplaced"/>
</dbReference>
<feature type="compositionally biased region" description="Polar residues" evidence="17">
    <location>
        <begin position="2093"/>
        <end position="2120"/>
    </location>
</feature>
<keyword evidence="15" id="KW-0479">Metal-binding</keyword>
<feature type="region of interest" description="Disordered" evidence="17">
    <location>
        <begin position="1"/>
        <end position="58"/>
    </location>
</feature>
<evidence type="ECO:0000256" key="15">
    <source>
        <dbReference type="PIRSR" id="PIRSR602077-1"/>
    </source>
</evidence>
<keyword evidence="9 18" id="KW-1133">Transmembrane helix</keyword>
<keyword evidence="3 16" id="KW-0109">Calcium transport</keyword>
<comment type="catalytic activity">
    <reaction evidence="14">
        <text>Ca(2+)(in) = Ca(2+)(out)</text>
        <dbReference type="Rhea" id="RHEA:29671"/>
        <dbReference type="ChEBI" id="CHEBI:29108"/>
    </reaction>
</comment>
<keyword evidence="11 18" id="KW-0472">Membrane</keyword>
<dbReference type="PANTHER" id="PTHR45628">
    <property type="entry name" value="VOLTAGE-DEPENDENT CALCIUM CHANNEL TYPE A SUBUNIT ALPHA-1"/>
    <property type="match status" value="1"/>
</dbReference>
<evidence type="ECO:0000256" key="3">
    <source>
        <dbReference type="ARBA" id="ARBA00022568"/>
    </source>
</evidence>
<dbReference type="GO" id="GO:0008331">
    <property type="term" value="F:high voltage-gated calcium channel activity"/>
    <property type="evidence" value="ECO:0007669"/>
    <property type="project" value="TreeGrafter"/>
</dbReference>
<evidence type="ECO:0000313" key="21">
    <source>
        <dbReference type="Proteomes" id="UP000694621"/>
    </source>
</evidence>
<protein>
    <recommendedName>
        <fullName evidence="16">Voltage-dependent T-type calcium channel subunit alpha</fullName>
    </recommendedName>
</protein>
<evidence type="ECO:0000256" key="12">
    <source>
        <dbReference type="ARBA" id="ARBA00023180"/>
    </source>
</evidence>
<feature type="transmembrane region" description="Helical" evidence="18">
    <location>
        <begin position="780"/>
        <end position="801"/>
    </location>
</feature>
<keyword evidence="8 16" id="KW-0851">Voltage-gated channel</keyword>
<feature type="compositionally biased region" description="Basic and acidic residues" evidence="17">
    <location>
        <begin position="39"/>
        <end position="56"/>
    </location>
</feature>
<feature type="compositionally biased region" description="Basic residues" evidence="17">
    <location>
        <begin position="1482"/>
        <end position="1493"/>
    </location>
</feature>
<dbReference type="GO" id="GO:0005891">
    <property type="term" value="C:voltage-gated calcium channel complex"/>
    <property type="evidence" value="ECO:0007669"/>
    <property type="project" value="InterPro"/>
</dbReference>
<feature type="transmembrane region" description="Helical" evidence="18">
    <location>
        <begin position="1273"/>
        <end position="1294"/>
    </location>
</feature>
<keyword evidence="13" id="KW-0407">Ion channel</keyword>
<dbReference type="FunFam" id="1.10.287.70:FF:000018">
    <property type="entry name" value="Voltage-dependent T-type calcium channel subunit alpha"/>
    <property type="match status" value="1"/>
</dbReference>
<feature type="region of interest" description="Disordered" evidence="17">
    <location>
        <begin position="517"/>
        <end position="548"/>
    </location>
</feature>
<feature type="compositionally biased region" description="Polar residues" evidence="17">
    <location>
        <begin position="2012"/>
        <end position="2027"/>
    </location>
</feature>